<evidence type="ECO:0000313" key="3">
    <source>
        <dbReference type="Proteomes" id="UP000572268"/>
    </source>
</evidence>
<protein>
    <submittedName>
        <fullName evidence="2">Uncharacterized protein</fullName>
    </submittedName>
</protein>
<feature type="compositionally biased region" description="Low complexity" evidence="1">
    <location>
        <begin position="483"/>
        <end position="497"/>
    </location>
</feature>
<evidence type="ECO:0000313" key="2">
    <source>
        <dbReference type="EMBL" id="KAF4653346.1"/>
    </source>
</evidence>
<comment type="caution">
    <text evidence="2">The sequence shown here is derived from an EMBL/GenBank/DDBJ whole genome shotgun (WGS) entry which is preliminary data.</text>
</comment>
<gene>
    <name evidence="2" type="ORF">FOL46_009235</name>
</gene>
<name>A0A7J6L3V3_PEROL</name>
<organism evidence="2 3">
    <name type="scientific">Perkinsus olseni</name>
    <name type="common">Perkinsus atlanticus</name>
    <dbReference type="NCBI Taxonomy" id="32597"/>
    <lineage>
        <taxon>Eukaryota</taxon>
        <taxon>Sar</taxon>
        <taxon>Alveolata</taxon>
        <taxon>Perkinsozoa</taxon>
        <taxon>Perkinsea</taxon>
        <taxon>Perkinsida</taxon>
        <taxon>Perkinsidae</taxon>
        <taxon>Perkinsus</taxon>
    </lineage>
</organism>
<dbReference type="Proteomes" id="UP000572268">
    <property type="component" value="Unassembled WGS sequence"/>
</dbReference>
<evidence type="ECO:0000256" key="1">
    <source>
        <dbReference type="SAM" id="MobiDB-lite"/>
    </source>
</evidence>
<dbReference type="AlphaFoldDB" id="A0A7J6L3V3"/>
<feature type="region of interest" description="Disordered" evidence="1">
    <location>
        <begin position="446"/>
        <end position="499"/>
    </location>
</feature>
<feature type="compositionally biased region" description="Low complexity" evidence="1">
    <location>
        <begin position="23"/>
        <end position="35"/>
    </location>
</feature>
<proteinExistence type="predicted"/>
<dbReference type="EMBL" id="JABANN010000818">
    <property type="protein sequence ID" value="KAF4653346.1"/>
    <property type="molecule type" value="Genomic_DNA"/>
</dbReference>
<feature type="compositionally biased region" description="Polar residues" evidence="1">
    <location>
        <begin position="185"/>
        <end position="197"/>
    </location>
</feature>
<feature type="region of interest" description="Disordered" evidence="1">
    <location>
        <begin position="235"/>
        <end position="254"/>
    </location>
</feature>
<feature type="compositionally biased region" description="Polar residues" evidence="1">
    <location>
        <begin position="59"/>
        <end position="71"/>
    </location>
</feature>
<feature type="region of interest" description="Disordered" evidence="1">
    <location>
        <begin position="1"/>
        <end position="221"/>
    </location>
</feature>
<feature type="compositionally biased region" description="Basic and acidic residues" evidence="1">
    <location>
        <begin position="464"/>
        <end position="474"/>
    </location>
</feature>
<sequence length="522" mass="58566">MDYSRHADPQNNPNLRLGDGLTPLQGGLQEQQGEQRPPPAGGDPTIDDVVVHPPLVLPTNATSGRQPPTLRTTEDDADGSRTSRGLPPPLRQPNLSAAQHHSVPQGLHIENVGGNPTSVPPLRINAPAPLHGVVPTTRGDGDMALADEWPRNIYQRGQHPVPTDHRAQLLPPPPPHYGPPHYIQSDINNGYRASNAPQPSPSYYVPGRPLQHPSDQVHHQPHGQQYYYPVEYELSNNYPRSPSREPTKHQPYQRGQPQLLQDHANYMYPQPGVPPHHAEGYPPVGPLQPAVSPSPFYVPRKRGMAHYGWCEGCSNYACSAPVSIKDYDSAERVVDSLKPRTIFKGCEDNRSGTSFIETMYTETEGHPDVRLETMASELYALGSPVPYRDLKLRLHKGLRSMLLRQRLDVDLMNDDMSFEQFRDRVLLHHKQLTNYYGVDYETKDATKSSAPYYPKGQGRPNQFRPRDSSIESRGRRVSHTDYTPRSSTSPQRSRPQQARSVNFVDGDELYDDDYSIQHLLAI</sequence>
<accession>A0A7J6L3V3</accession>
<reference evidence="2 3" key="1">
    <citation type="submission" date="2020-04" db="EMBL/GenBank/DDBJ databases">
        <title>Perkinsus olseni comparative genomics.</title>
        <authorList>
            <person name="Bogema D.R."/>
        </authorList>
    </citation>
    <scope>NUCLEOTIDE SEQUENCE [LARGE SCALE GENOMIC DNA]</scope>
    <source>
        <strain evidence="2">ATCC PRA-31</strain>
    </source>
</reference>
<feature type="compositionally biased region" description="Basic and acidic residues" evidence="1">
    <location>
        <begin position="72"/>
        <end position="81"/>
    </location>
</feature>